<accession>A0A6J2Y6P8</accession>
<dbReference type="RefSeq" id="XP_030759292.1">
    <property type="nucleotide sequence ID" value="XM_030903432.1"/>
</dbReference>
<dbReference type="GeneID" id="115884763"/>
<reference evidence="2" key="1">
    <citation type="submission" date="2025-08" db="UniProtKB">
        <authorList>
            <consortium name="RefSeq"/>
        </authorList>
    </citation>
    <scope>IDENTIFICATION</scope>
    <source>
        <tissue evidence="2">Gonads</tissue>
    </source>
</reference>
<organism evidence="1 2">
    <name type="scientific">Sitophilus oryzae</name>
    <name type="common">Rice weevil</name>
    <name type="synonym">Curculio oryzae</name>
    <dbReference type="NCBI Taxonomy" id="7048"/>
    <lineage>
        <taxon>Eukaryota</taxon>
        <taxon>Metazoa</taxon>
        <taxon>Ecdysozoa</taxon>
        <taxon>Arthropoda</taxon>
        <taxon>Hexapoda</taxon>
        <taxon>Insecta</taxon>
        <taxon>Pterygota</taxon>
        <taxon>Neoptera</taxon>
        <taxon>Endopterygota</taxon>
        <taxon>Coleoptera</taxon>
        <taxon>Polyphaga</taxon>
        <taxon>Cucujiformia</taxon>
        <taxon>Curculionidae</taxon>
        <taxon>Dryophthorinae</taxon>
        <taxon>Sitophilus</taxon>
    </lineage>
</organism>
<dbReference type="InParanoid" id="A0A6J2Y6P8"/>
<gene>
    <name evidence="2" type="primary">LOC115884763</name>
</gene>
<evidence type="ECO:0000313" key="2">
    <source>
        <dbReference type="RefSeq" id="XP_030759292.1"/>
    </source>
</evidence>
<sequence length="324" mass="37330">MENTIKSWVNKGECTICGIVSNHLPLYNCPENHKICGYCYNELKYVLKEHEAQVMCKECENNGKMTHYELDLSTFNKMKNLPNYQNLPPDEEDHMFKLLIGMTKEAFYSTQEALNKEQDKQRNDFVKSRTCFSISKRPLKCLHRRCHQAVALAQFVNHFKLEHKDVEICSAQKSKEILFPFNVSKIENGRHVCISMLTVYEVNQIDLRTASSESIAKTCHRFCQKIPVDTFWLMVTGSIETKTSAAYCVFWLFTNSDNSHRCTLELGSARDSISLSTYCAVSSAWDTYDFSTVLKELRCLIVTKQAIKSMLKEGVVLNLRVNVH</sequence>
<dbReference type="OrthoDB" id="6745034at2759"/>
<dbReference type="KEGG" id="soy:115884763"/>
<evidence type="ECO:0000313" key="1">
    <source>
        <dbReference type="Proteomes" id="UP000504635"/>
    </source>
</evidence>
<proteinExistence type="predicted"/>
<protein>
    <submittedName>
        <fullName evidence="2">Uncharacterized protein LOC115884763</fullName>
    </submittedName>
</protein>
<dbReference type="AlphaFoldDB" id="A0A6J2Y6P8"/>
<dbReference type="Proteomes" id="UP000504635">
    <property type="component" value="Unplaced"/>
</dbReference>
<name>A0A6J2Y6P8_SITOR</name>
<keyword evidence="1" id="KW-1185">Reference proteome</keyword>